<dbReference type="AlphaFoldDB" id="A0A445MC33"/>
<dbReference type="Proteomes" id="UP000290560">
    <property type="component" value="Unassembled WGS sequence"/>
</dbReference>
<proteinExistence type="predicted"/>
<evidence type="ECO:0000313" key="1">
    <source>
        <dbReference type="EMBL" id="RZR71830.1"/>
    </source>
</evidence>
<sequence>MIWVLLISPPESDIGVVVTSRSLFDYGPRVCFSRRGGRQCGVTSIVSDIVYGWRHLYCVEVVTHAVGDCRICKLHHLHVVPPFVTTWSIGGLTEATTTICGLARAIALASSLVGAITPTGEMAVGVAPAGPLPSGSLLVGTASWPSAYVASPHVFLRVVTCGHGPARRLPIGTTPIKVLPVGRGDASPGKGDAAVGRSPAGRGDHLLVGDRSGLGFLIGENMILPL</sequence>
<gene>
    <name evidence="1" type="ORF">BHM03_00007734</name>
</gene>
<organism evidence="1">
    <name type="scientific">Ensete ventricosum</name>
    <name type="common">Abyssinian banana</name>
    <name type="synonym">Musa ensete</name>
    <dbReference type="NCBI Taxonomy" id="4639"/>
    <lineage>
        <taxon>Eukaryota</taxon>
        <taxon>Viridiplantae</taxon>
        <taxon>Streptophyta</taxon>
        <taxon>Embryophyta</taxon>
        <taxon>Tracheophyta</taxon>
        <taxon>Spermatophyta</taxon>
        <taxon>Magnoliopsida</taxon>
        <taxon>Liliopsida</taxon>
        <taxon>Zingiberales</taxon>
        <taxon>Musaceae</taxon>
        <taxon>Ensete</taxon>
    </lineage>
</organism>
<name>A0A445MC33_ENSVE</name>
<dbReference type="EMBL" id="KV875592">
    <property type="protein sequence ID" value="RZR71830.1"/>
    <property type="molecule type" value="Genomic_DNA"/>
</dbReference>
<reference evidence="1" key="1">
    <citation type="journal article" date="2018" name="Data Brief">
        <title>Genome sequence data from 17 accessions of Ensete ventricosum, a staple food crop for millions in Ethiopia.</title>
        <authorList>
            <person name="Yemataw Z."/>
            <person name="Muzemil S."/>
            <person name="Ambachew D."/>
            <person name="Tripathi L."/>
            <person name="Tesfaye K."/>
            <person name="Chala A."/>
            <person name="Farbos A."/>
            <person name="O'Neill P."/>
            <person name="Moore K."/>
            <person name="Grant M."/>
            <person name="Studholme D.J."/>
        </authorList>
    </citation>
    <scope>NUCLEOTIDE SEQUENCE [LARGE SCALE GENOMIC DNA]</scope>
    <source>
        <tissue evidence="1">Leaf</tissue>
    </source>
</reference>
<protein>
    <submittedName>
        <fullName evidence="1">Uncharacterized protein</fullName>
    </submittedName>
</protein>
<accession>A0A445MC33</accession>